<evidence type="ECO:0000313" key="2">
    <source>
        <dbReference type="Proteomes" id="UP000250043"/>
    </source>
</evidence>
<sequence>MSTNSTRKLPHHYALLRHSVYLNSALPSYRRFGELILGSRGSVRRHAVPSWQFVFNCLLCLPYWTSELPAAPRNTHMPTAELLQEEWLVATRNSAPLAKPFLWSAMPYRARGAGSTRTRRTNCGAHSANPTAKLRQLLARPILDAVSAPFRRQNMDEGRQTRCRATCDLGTSIVRDGASWARLGDVQMAAQVTARFSRDPLWRFHFLVPGLGRVTVAGTSSRANFLAPNMACILAKLELVPQLLLAVRSQSPCYRQADCGRTNRCPT</sequence>
<protein>
    <submittedName>
        <fullName evidence="1">Uncharacterized protein</fullName>
    </submittedName>
</protein>
<evidence type="ECO:0000313" key="1">
    <source>
        <dbReference type="EMBL" id="OCH89516.1"/>
    </source>
</evidence>
<reference evidence="1 2" key="1">
    <citation type="submission" date="2016-07" db="EMBL/GenBank/DDBJ databases">
        <title>Draft genome of the white-rot fungus Obba rivulosa 3A-2.</title>
        <authorList>
            <consortium name="DOE Joint Genome Institute"/>
            <person name="Miettinen O."/>
            <person name="Riley R."/>
            <person name="Acob R."/>
            <person name="Barry K."/>
            <person name="Cullen D."/>
            <person name="De Vries R."/>
            <person name="Hainaut M."/>
            <person name="Hatakka A."/>
            <person name="Henrissat B."/>
            <person name="Hilden K."/>
            <person name="Kuo R."/>
            <person name="Labutti K."/>
            <person name="Lipzen A."/>
            <person name="Makela M.R."/>
            <person name="Sandor L."/>
            <person name="Spatafora J.W."/>
            <person name="Grigoriev I.V."/>
            <person name="Hibbett D.S."/>
        </authorList>
    </citation>
    <scope>NUCLEOTIDE SEQUENCE [LARGE SCALE GENOMIC DNA]</scope>
    <source>
        <strain evidence="1 2">3A-2</strain>
    </source>
</reference>
<gene>
    <name evidence="1" type="ORF">OBBRIDRAFT_662343</name>
</gene>
<keyword evidence="2" id="KW-1185">Reference proteome</keyword>
<dbReference type="EMBL" id="KV722425">
    <property type="protein sequence ID" value="OCH89516.1"/>
    <property type="molecule type" value="Genomic_DNA"/>
</dbReference>
<organism evidence="1 2">
    <name type="scientific">Obba rivulosa</name>
    <dbReference type="NCBI Taxonomy" id="1052685"/>
    <lineage>
        <taxon>Eukaryota</taxon>
        <taxon>Fungi</taxon>
        <taxon>Dikarya</taxon>
        <taxon>Basidiomycota</taxon>
        <taxon>Agaricomycotina</taxon>
        <taxon>Agaricomycetes</taxon>
        <taxon>Polyporales</taxon>
        <taxon>Gelatoporiaceae</taxon>
        <taxon>Obba</taxon>
    </lineage>
</organism>
<name>A0A8E2DJY9_9APHY</name>
<accession>A0A8E2DJY9</accession>
<dbReference type="AlphaFoldDB" id="A0A8E2DJY9"/>
<dbReference type="Proteomes" id="UP000250043">
    <property type="component" value="Unassembled WGS sequence"/>
</dbReference>
<proteinExistence type="predicted"/>